<evidence type="ECO:0000313" key="2">
    <source>
        <dbReference type="EMBL" id="CAD8698500.1"/>
    </source>
</evidence>
<dbReference type="PANTHER" id="PTHR31134">
    <property type="entry name" value="TRANSMEMBRANE PROTEIN 128"/>
    <property type="match status" value="1"/>
</dbReference>
<reference evidence="2" key="1">
    <citation type="submission" date="2021-01" db="EMBL/GenBank/DDBJ databases">
        <authorList>
            <person name="Corre E."/>
            <person name="Pelletier E."/>
            <person name="Niang G."/>
            <person name="Scheremetjew M."/>
            <person name="Finn R."/>
            <person name="Kale V."/>
            <person name="Holt S."/>
            <person name="Cochrane G."/>
            <person name="Meng A."/>
            <person name="Brown T."/>
            <person name="Cohen L."/>
        </authorList>
    </citation>
    <scope>NUCLEOTIDE SEQUENCE</scope>
    <source>
        <strain evidence="2">SL-175</strain>
    </source>
</reference>
<keyword evidence="1" id="KW-1133">Transmembrane helix</keyword>
<protein>
    <recommendedName>
        <fullName evidence="3">Transmembrane protein 128</fullName>
    </recommendedName>
</protein>
<dbReference type="PANTHER" id="PTHR31134:SF1">
    <property type="entry name" value="TRANSMEMBRANE PROTEIN 128"/>
    <property type="match status" value="1"/>
</dbReference>
<accession>A0A7S0X461</accession>
<evidence type="ECO:0008006" key="3">
    <source>
        <dbReference type="Google" id="ProtNLM"/>
    </source>
</evidence>
<dbReference type="InterPro" id="IPR033579">
    <property type="entry name" value="TMEM128"/>
</dbReference>
<name>A0A7S0X461_9CHLO</name>
<dbReference type="AlphaFoldDB" id="A0A7S0X461"/>
<proteinExistence type="predicted"/>
<keyword evidence="1" id="KW-0812">Transmembrane</keyword>
<sequence>MGAYERLVAEDEDSHDGKLVDAQHRAKRRRLVREKLERLLWILASVALVSFGDGAHNLVTLVLHRYNEARLWFLIATLSLALNLCILSYLVVYLQFHRRGSKWEDSASWALPVSCCLGAASFVGFGVVLWPIYGWTTPVVEVVLCMGFLMATQFLPGLGTTARLAHTD</sequence>
<feature type="transmembrane region" description="Helical" evidence="1">
    <location>
        <begin position="139"/>
        <end position="158"/>
    </location>
</feature>
<dbReference type="EMBL" id="HBFC01002290">
    <property type="protein sequence ID" value="CAD8698500.1"/>
    <property type="molecule type" value="Transcribed_RNA"/>
</dbReference>
<feature type="transmembrane region" description="Helical" evidence="1">
    <location>
        <begin position="71"/>
        <end position="96"/>
    </location>
</feature>
<gene>
    <name evidence="2" type="ORF">MANT1106_LOCUS1181</name>
</gene>
<evidence type="ECO:0000256" key="1">
    <source>
        <dbReference type="SAM" id="Phobius"/>
    </source>
</evidence>
<feature type="transmembrane region" description="Helical" evidence="1">
    <location>
        <begin position="39"/>
        <end position="59"/>
    </location>
</feature>
<organism evidence="2">
    <name type="scientific">Mantoniella antarctica</name>
    <dbReference type="NCBI Taxonomy" id="81844"/>
    <lineage>
        <taxon>Eukaryota</taxon>
        <taxon>Viridiplantae</taxon>
        <taxon>Chlorophyta</taxon>
        <taxon>Mamiellophyceae</taxon>
        <taxon>Mamiellales</taxon>
        <taxon>Mamiellaceae</taxon>
        <taxon>Mantoniella</taxon>
    </lineage>
</organism>
<keyword evidence="1" id="KW-0472">Membrane</keyword>
<feature type="transmembrane region" description="Helical" evidence="1">
    <location>
        <begin position="108"/>
        <end position="133"/>
    </location>
</feature>
<dbReference type="Pfam" id="PF20479">
    <property type="entry name" value="TMEM128"/>
    <property type="match status" value="1"/>
</dbReference>